<comment type="similarity">
    <text evidence="1">Belongs to the PPR family. PCMP-H subfamily.</text>
</comment>
<dbReference type="Pfam" id="PF01535">
    <property type="entry name" value="PPR"/>
    <property type="match status" value="3"/>
</dbReference>
<dbReference type="AlphaFoldDB" id="A0A6A3BRN5"/>
<evidence type="ECO:0000313" key="6">
    <source>
        <dbReference type="Proteomes" id="UP000436088"/>
    </source>
</evidence>
<dbReference type="PANTHER" id="PTHR47926">
    <property type="entry name" value="PENTATRICOPEPTIDE REPEAT-CONTAINING PROTEIN"/>
    <property type="match status" value="1"/>
</dbReference>
<evidence type="ECO:0000256" key="2">
    <source>
        <dbReference type="ARBA" id="ARBA00022737"/>
    </source>
</evidence>
<gene>
    <name evidence="5" type="ORF">F3Y22_tig00110044pilonHSYRG00155</name>
</gene>
<keyword evidence="6" id="KW-1185">Reference proteome</keyword>
<dbReference type="Pfam" id="PF20431">
    <property type="entry name" value="E_motif"/>
    <property type="match status" value="1"/>
</dbReference>
<dbReference type="GO" id="GO:0009451">
    <property type="term" value="P:RNA modification"/>
    <property type="evidence" value="ECO:0007669"/>
    <property type="project" value="InterPro"/>
</dbReference>
<sequence>MAALPSSIHKNLLLPKNKDDYIYSNKPKFQLPPYLHNMRVNLNKLDFAHQMVDEIPQPKAYAWNQLIKSHLSNKNPHNALSVYHGMMLHGVRPDNHTIPRLCLDLAFGKQVHAHAFKLGFSSDVYVVTALIQLYGSLQGVETAKWAFEIFNRMLRSKAAIDPVALATAAGTCSLLKSIQHARNVHKIAMDCRFEFHVLVCNSLMKMYIDCDSLEEARSLFDAMPSRDLISWTEMIQGHVKNGGYNEALKLCCLMTRAGIKPDSLTIASILPACARVPTHKQGKELHGFLLRNGIDTNLIVQNALMDMYAKSGFIELASNVFTSMIKRDIFSWTKMISGYSLHGHGRRGLDLLLEMEKNSRLHIDEFAYAAVLYACVTDCNVDFGMSYFNRIKTPTVAHFVLMVALLARAGLFDEVGTFIEEHRIENSAEVLRALLDGCRIHRQVTMGKRIVEQLCELEPLNAENYVLLSNLYAENAKWDLVDKLKTTIKDMGLKPKSAYSWIEFRNKVHVFGTGDVSHPRSEKIYWELHHLMKKMEDEGHGPNPEFSLHDVDEERECILIGHCEMLAISLGLISTQERVTVRVTKNLLVCRSCHGFAKAISKMVDREIIIKDPNCFHHFKNGSCSCGDLWNYKITRRRQRIRFNRPNDLEGSERTSMARWYSNLSYPFLLYFVSMLCIINRLVKIPKNNDKRTGSSTYLPFIQRVEKPVLLKVVPKAKPRYTTYGQTGLVKILKNHDKRTGSSTRLPFIQRVEKPILLKIAPKAKVHNLCSDSFAINSRQDMDVTVDEWVDLQSDVSSIKANVEQYLNQFKSRVRRHGAELDAKLKEFKLFQDQDIQTSLRKINLVLKLIEEEFQEFEIGDDDELVLITKVADPKEAGTEF</sequence>
<comment type="caution">
    <text evidence="5">The sequence shown here is derived from an EMBL/GenBank/DDBJ whole genome shotgun (WGS) entry which is preliminary data.</text>
</comment>
<feature type="repeat" description="PPR" evidence="3">
    <location>
        <begin position="59"/>
        <end position="93"/>
    </location>
</feature>
<reference evidence="5" key="1">
    <citation type="submission" date="2019-09" db="EMBL/GenBank/DDBJ databases">
        <title>Draft genome information of white flower Hibiscus syriacus.</title>
        <authorList>
            <person name="Kim Y.-M."/>
        </authorList>
    </citation>
    <scope>NUCLEOTIDE SEQUENCE [LARGE SCALE GENOMIC DNA]</scope>
    <source>
        <strain evidence="5">YM2019G1</strain>
    </source>
</reference>
<organism evidence="5 6">
    <name type="scientific">Hibiscus syriacus</name>
    <name type="common">Rose of Sharon</name>
    <dbReference type="NCBI Taxonomy" id="106335"/>
    <lineage>
        <taxon>Eukaryota</taxon>
        <taxon>Viridiplantae</taxon>
        <taxon>Streptophyta</taxon>
        <taxon>Embryophyta</taxon>
        <taxon>Tracheophyta</taxon>
        <taxon>Spermatophyta</taxon>
        <taxon>Magnoliopsida</taxon>
        <taxon>eudicotyledons</taxon>
        <taxon>Gunneridae</taxon>
        <taxon>Pentapetalae</taxon>
        <taxon>rosids</taxon>
        <taxon>malvids</taxon>
        <taxon>Malvales</taxon>
        <taxon>Malvaceae</taxon>
        <taxon>Malvoideae</taxon>
        <taxon>Hibiscus</taxon>
    </lineage>
</organism>
<accession>A0A6A3BRN5</accession>
<dbReference type="NCBIfam" id="TIGR00756">
    <property type="entry name" value="PPR"/>
    <property type="match status" value="2"/>
</dbReference>
<dbReference type="InterPro" id="IPR011990">
    <property type="entry name" value="TPR-like_helical_dom_sf"/>
</dbReference>
<name>A0A6A3BRN5_HIBSY</name>
<dbReference type="PROSITE" id="PS51375">
    <property type="entry name" value="PPR"/>
    <property type="match status" value="3"/>
</dbReference>
<evidence type="ECO:0000256" key="3">
    <source>
        <dbReference type="PROSITE-ProRule" id="PRU00708"/>
    </source>
</evidence>
<dbReference type="Pfam" id="PF13041">
    <property type="entry name" value="PPR_2"/>
    <property type="match status" value="1"/>
</dbReference>
<dbReference type="InterPro" id="IPR002885">
    <property type="entry name" value="PPR_rpt"/>
</dbReference>
<evidence type="ECO:0000259" key="4">
    <source>
        <dbReference type="Pfam" id="PF14432"/>
    </source>
</evidence>
<dbReference type="GO" id="GO:0008270">
    <property type="term" value="F:zinc ion binding"/>
    <property type="evidence" value="ECO:0007669"/>
    <property type="project" value="InterPro"/>
</dbReference>
<evidence type="ECO:0000313" key="5">
    <source>
        <dbReference type="EMBL" id="KAE8717539.1"/>
    </source>
</evidence>
<dbReference type="FunFam" id="1.25.40.10:FF:000344">
    <property type="entry name" value="Pentatricopeptide repeat-containing protein"/>
    <property type="match status" value="1"/>
</dbReference>
<dbReference type="InterPro" id="IPR046848">
    <property type="entry name" value="E_motif"/>
</dbReference>
<keyword evidence="2" id="KW-0677">Repeat</keyword>
<protein>
    <submittedName>
        <fullName evidence="5">Bidirectional sugar transporter N3-like</fullName>
    </submittedName>
</protein>
<dbReference type="Proteomes" id="UP000436088">
    <property type="component" value="Unassembled WGS sequence"/>
</dbReference>
<dbReference type="Gene3D" id="1.25.40.10">
    <property type="entry name" value="Tetratricopeptide repeat domain"/>
    <property type="match status" value="4"/>
</dbReference>
<evidence type="ECO:0000256" key="1">
    <source>
        <dbReference type="ARBA" id="ARBA00006643"/>
    </source>
</evidence>
<feature type="domain" description="DYW" evidence="4">
    <location>
        <begin position="539"/>
        <end position="630"/>
    </location>
</feature>
<dbReference type="InterPro" id="IPR032867">
    <property type="entry name" value="DYW_dom"/>
</dbReference>
<feature type="repeat" description="PPR" evidence="3">
    <location>
        <begin position="227"/>
        <end position="261"/>
    </location>
</feature>
<feature type="repeat" description="PPR" evidence="3">
    <location>
        <begin position="297"/>
        <end position="331"/>
    </location>
</feature>
<dbReference type="EMBL" id="VEPZ02000823">
    <property type="protein sequence ID" value="KAE8717539.1"/>
    <property type="molecule type" value="Genomic_DNA"/>
</dbReference>
<dbReference type="InterPro" id="IPR046960">
    <property type="entry name" value="PPR_At4g14850-like_plant"/>
</dbReference>
<dbReference type="Pfam" id="PF14432">
    <property type="entry name" value="DYW_deaminase"/>
    <property type="match status" value="1"/>
</dbReference>
<dbReference type="GO" id="GO:0003723">
    <property type="term" value="F:RNA binding"/>
    <property type="evidence" value="ECO:0007669"/>
    <property type="project" value="InterPro"/>
</dbReference>
<proteinExistence type="inferred from homology"/>
<dbReference type="FunFam" id="1.25.40.10:FF:000090">
    <property type="entry name" value="Pentatricopeptide repeat-containing protein, chloroplastic"/>
    <property type="match status" value="1"/>
</dbReference>
<dbReference type="PANTHER" id="PTHR47926:SF347">
    <property type="entry name" value="PENTATRICOPEPTIDE REPEAT-CONTAINING PROTEIN"/>
    <property type="match status" value="1"/>
</dbReference>